<accession>A0A0C3HHI5</accession>
<keyword evidence="1" id="KW-0732">Signal</keyword>
<proteinExistence type="predicted"/>
<organism evidence="2 3">
    <name type="scientific">Oidiodendron maius (strain Zn)</name>
    <dbReference type="NCBI Taxonomy" id="913774"/>
    <lineage>
        <taxon>Eukaryota</taxon>
        <taxon>Fungi</taxon>
        <taxon>Dikarya</taxon>
        <taxon>Ascomycota</taxon>
        <taxon>Pezizomycotina</taxon>
        <taxon>Leotiomycetes</taxon>
        <taxon>Leotiomycetes incertae sedis</taxon>
        <taxon>Myxotrichaceae</taxon>
        <taxon>Oidiodendron</taxon>
    </lineage>
</organism>
<gene>
    <name evidence="2" type="ORF">OIDMADRAFT_179106</name>
</gene>
<keyword evidence="3" id="KW-1185">Reference proteome</keyword>
<feature type="signal peptide" evidence="1">
    <location>
        <begin position="1"/>
        <end position="22"/>
    </location>
</feature>
<protein>
    <submittedName>
        <fullName evidence="2">Uncharacterized protein</fullName>
    </submittedName>
</protein>
<dbReference type="AlphaFoldDB" id="A0A0C3HHI5"/>
<sequence>MRPQSSSTALYAFSSLFLLAASLPFSPDRVTISASLIKRATYSVVPVDGGSTATGNGGLPVVTVLETITQVPVPATTTVFETDTLPPVTKSSETTKTVVVSVSSPPTTVTETSYSTISFKASSVTIETPGPTASTYTGSATHSISPNTTIIPASTYSTTLLNTSSRQSGYTSTTITLLGSNATITATFQTSTSNGAVTITTPTSPTGPSDVSIPGVTTMLTSTSATKTYDNGQWHTTYPPWNSTQV</sequence>
<dbReference type="HOGENOM" id="CLU_1316211_0_0_1"/>
<dbReference type="InParanoid" id="A0A0C3HHI5"/>
<dbReference type="STRING" id="913774.A0A0C3HHI5"/>
<evidence type="ECO:0000313" key="2">
    <source>
        <dbReference type="EMBL" id="KIN01797.1"/>
    </source>
</evidence>
<dbReference type="Proteomes" id="UP000054321">
    <property type="component" value="Unassembled WGS sequence"/>
</dbReference>
<feature type="chain" id="PRO_5002174822" evidence="1">
    <location>
        <begin position="23"/>
        <end position="246"/>
    </location>
</feature>
<reference evidence="2 3" key="1">
    <citation type="submission" date="2014-04" db="EMBL/GenBank/DDBJ databases">
        <authorList>
            <consortium name="DOE Joint Genome Institute"/>
            <person name="Kuo A."/>
            <person name="Martino E."/>
            <person name="Perotto S."/>
            <person name="Kohler A."/>
            <person name="Nagy L.G."/>
            <person name="Floudas D."/>
            <person name="Copeland A."/>
            <person name="Barry K.W."/>
            <person name="Cichocki N."/>
            <person name="Veneault-Fourrey C."/>
            <person name="LaButti K."/>
            <person name="Lindquist E.A."/>
            <person name="Lipzen A."/>
            <person name="Lundell T."/>
            <person name="Morin E."/>
            <person name="Murat C."/>
            <person name="Sun H."/>
            <person name="Tunlid A."/>
            <person name="Henrissat B."/>
            <person name="Grigoriev I.V."/>
            <person name="Hibbett D.S."/>
            <person name="Martin F."/>
            <person name="Nordberg H.P."/>
            <person name="Cantor M.N."/>
            <person name="Hua S.X."/>
        </authorList>
    </citation>
    <scope>NUCLEOTIDE SEQUENCE [LARGE SCALE GENOMIC DNA]</scope>
    <source>
        <strain evidence="2 3">Zn</strain>
    </source>
</reference>
<dbReference type="OrthoDB" id="3564289at2759"/>
<reference evidence="3" key="2">
    <citation type="submission" date="2015-01" db="EMBL/GenBank/DDBJ databases">
        <title>Evolutionary Origins and Diversification of the Mycorrhizal Mutualists.</title>
        <authorList>
            <consortium name="DOE Joint Genome Institute"/>
            <consortium name="Mycorrhizal Genomics Consortium"/>
            <person name="Kohler A."/>
            <person name="Kuo A."/>
            <person name="Nagy L.G."/>
            <person name="Floudas D."/>
            <person name="Copeland A."/>
            <person name="Barry K.W."/>
            <person name="Cichocki N."/>
            <person name="Veneault-Fourrey C."/>
            <person name="LaButti K."/>
            <person name="Lindquist E.A."/>
            <person name="Lipzen A."/>
            <person name="Lundell T."/>
            <person name="Morin E."/>
            <person name="Murat C."/>
            <person name="Riley R."/>
            <person name="Ohm R."/>
            <person name="Sun H."/>
            <person name="Tunlid A."/>
            <person name="Henrissat B."/>
            <person name="Grigoriev I.V."/>
            <person name="Hibbett D.S."/>
            <person name="Martin F."/>
        </authorList>
    </citation>
    <scope>NUCLEOTIDE SEQUENCE [LARGE SCALE GENOMIC DNA]</scope>
    <source>
        <strain evidence="3">Zn</strain>
    </source>
</reference>
<evidence type="ECO:0000313" key="3">
    <source>
        <dbReference type="Proteomes" id="UP000054321"/>
    </source>
</evidence>
<evidence type="ECO:0000256" key="1">
    <source>
        <dbReference type="SAM" id="SignalP"/>
    </source>
</evidence>
<dbReference type="EMBL" id="KN832875">
    <property type="protein sequence ID" value="KIN01797.1"/>
    <property type="molecule type" value="Genomic_DNA"/>
</dbReference>
<name>A0A0C3HHI5_OIDMZ</name>